<dbReference type="InterPro" id="IPR036770">
    <property type="entry name" value="Ankyrin_rpt-contain_sf"/>
</dbReference>
<evidence type="ECO:0000256" key="1">
    <source>
        <dbReference type="ARBA" id="ARBA00022737"/>
    </source>
</evidence>
<evidence type="ECO:0000313" key="5">
    <source>
        <dbReference type="Proteomes" id="UP001174909"/>
    </source>
</evidence>
<gene>
    <name evidence="4" type="ORF">GBAR_LOCUS11333</name>
</gene>
<dbReference type="SUPFAM" id="SSF48403">
    <property type="entry name" value="Ankyrin repeat"/>
    <property type="match status" value="1"/>
</dbReference>
<accession>A0AA35RVW4</accession>
<dbReference type="PANTHER" id="PTHR24173">
    <property type="entry name" value="ANKYRIN REPEAT CONTAINING"/>
    <property type="match status" value="1"/>
</dbReference>
<comment type="caution">
    <text evidence="4">The sequence shown here is derived from an EMBL/GenBank/DDBJ whole genome shotgun (WGS) entry which is preliminary data.</text>
</comment>
<dbReference type="SMART" id="SM00248">
    <property type="entry name" value="ANK"/>
    <property type="match status" value="4"/>
</dbReference>
<proteinExistence type="predicted"/>
<dbReference type="AlphaFoldDB" id="A0AA35RVW4"/>
<feature type="repeat" description="ANK" evidence="3">
    <location>
        <begin position="97"/>
        <end position="129"/>
    </location>
</feature>
<keyword evidence="1" id="KW-0677">Repeat</keyword>
<name>A0AA35RVW4_GEOBA</name>
<feature type="repeat" description="ANK" evidence="3">
    <location>
        <begin position="130"/>
        <end position="152"/>
    </location>
</feature>
<dbReference type="Pfam" id="PF00023">
    <property type="entry name" value="Ank"/>
    <property type="match status" value="1"/>
</dbReference>
<dbReference type="EMBL" id="CASHTH010001704">
    <property type="protein sequence ID" value="CAI8018703.1"/>
    <property type="molecule type" value="Genomic_DNA"/>
</dbReference>
<dbReference type="Proteomes" id="UP001174909">
    <property type="component" value="Unassembled WGS sequence"/>
</dbReference>
<organism evidence="4 5">
    <name type="scientific">Geodia barretti</name>
    <name type="common">Barrett's horny sponge</name>
    <dbReference type="NCBI Taxonomy" id="519541"/>
    <lineage>
        <taxon>Eukaryota</taxon>
        <taxon>Metazoa</taxon>
        <taxon>Porifera</taxon>
        <taxon>Demospongiae</taxon>
        <taxon>Heteroscleromorpha</taxon>
        <taxon>Tetractinellida</taxon>
        <taxon>Astrophorina</taxon>
        <taxon>Geodiidae</taxon>
        <taxon>Geodia</taxon>
    </lineage>
</organism>
<evidence type="ECO:0000256" key="3">
    <source>
        <dbReference type="PROSITE-ProRule" id="PRU00023"/>
    </source>
</evidence>
<feature type="repeat" description="ANK" evidence="3">
    <location>
        <begin position="64"/>
        <end position="96"/>
    </location>
</feature>
<sequence length="211" mass="23044">MPGQRSLFVHKRAASMMETTNELAMTANGHGDTPLLTASRRGQLEVLRTLLAEHGVPLEHTNTDGKTALHEAAQEGHVDCVRLLLGSGAQVDSLKKADWTPLMLACTKENLAVVEELVKNGASLSLVNKDGWTPFHIACREGHTFIVKFLLDSDPGCWDTRTKNGRTPLHTAGRVYIYPSLCAHRQCEKGRKHQGLSLAGMVLQSLEGSDK</sequence>
<evidence type="ECO:0000313" key="4">
    <source>
        <dbReference type="EMBL" id="CAI8018703.1"/>
    </source>
</evidence>
<dbReference type="PRINTS" id="PR01415">
    <property type="entry name" value="ANKYRIN"/>
</dbReference>
<dbReference type="PROSITE" id="PS50088">
    <property type="entry name" value="ANK_REPEAT"/>
    <property type="match status" value="4"/>
</dbReference>
<dbReference type="InterPro" id="IPR002110">
    <property type="entry name" value="Ankyrin_rpt"/>
</dbReference>
<keyword evidence="2 3" id="KW-0040">ANK repeat</keyword>
<dbReference type="PANTHER" id="PTHR24173:SF74">
    <property type="entry name" value="ANKYRIN REPEAT DOMAIN-CONTAINING PROTEIN 16"/>
    <property type="match status" value="1"/>
</dbReference>
<dbReference type="Pfam" id="PF12796">
    <property type="entry name" value="Ank_2"/>
    <property type="match status" value="1"/>
</dbReference>
<reference evidence="4" key="1">
    <citation type="submission" date="2023-03" db="EMBL/GenBank/DDBJ databases">
        <authorList>
            <person name="Steffen K."/>
            <person name="Cardenas P."/>
        </authorList>
    </citation>
    <scope>NUCLEOTIDE SEQUENCE</scope>
</reference>
<evidence type="ECO:0000256" key="2">
    <source>
        <dbReference type="ARBA" id="ARBA00023043"/>
    </source>
</evidence>
<protein>
    <submittedName>
        <fullName evidence="4">Ankyrin repeat domain-containing protein 16</fullName>
    </submittedName>
</protein>
<feature type="repeat" description="ANK" evidence="3">
    <location>
        <begin position="30"/>
        <end position="63"/>
    </location>
</feature>
<dbReference type="Gene3D" id="1.25.40.20">
    <property type="entry name" value="Ankyrin repeat-containing domain"/>
    <property type="match status" value="1"/>
</dbReference>
<keyword evidence="5" id="KW-1185">Reference proteome</keyword>
<dbReference type="PROSITE" id="PS50297">
    <property type="entry name" value="ANK_REP_REGION"/>
    <property type="match status" value="4"/>
</dbReference>